<evidence type="ECO:0000313" key="12">
    <source>
        <dbReference type="Proteomes" id="UP000447434"/>
    </source>
</evidence>
<keyword evidence="3" id="KW-0808">Transferase</keyword>
<dbReference type="EMBL" id="WOCE01000025">
    <property type="protein sequence ID" value="KAE9584916.1"/>
    <property type="molecule type" value="Genomic_DNA"/>
</dbReference>
<evidence type="ECO:0000256" key="3">
    <source>
        <dbReference type="ARBA" id="ARBA00022679"/>
    </source>
</evidence>
<keyword evidence="5" id="KW-0418">Kinase</keyword>
<evidence type="ECO:0000313" key="11">
    <source>
        <dbReference type="EMBL" id="KAE9584916.1"/>
    </source>
</evidence>
<dbReference type="GO" id="GO:0004674">
    <property type="term" value="F:protein serine/threonine kinase activity"/>
    <property type="evidence" value="ECO:0007669"/>
    <property type="project" value="UniProtKB-KW"/>
</dbReference>
<reference evidence="12" key="1">
    <citation type="journal article" date="2020" name="Nat. Commun.">
        <title>Genome sequence of the cluster root forming white lupin.</title>
        <authorList>
            <person name="Hufnagel B."/>
            <person name="Marques A."/>
            <person name="Soriano A."/>
            <person name="Marques L."/>
            <person name="Divol F."/>
            <person name="Doumas P."/>
            <person name="Sallet E."/>
            <person name="Mancinotti D."/>
            <person name="Carrere S."/>
            <person name="Marande W."/>
            <person name="Arribat S."/>
            <person name="Keller J."/>
            <person name="Huneau C."/>
            <person name="Blein T."/>
            <person name="Aime D."/>
            <person name="Laguerre M."/>
            <person name="Taylor J."/>
            <person name="Schubert V."/>
            <person name="Nelson M."/>
            <person name="Geu-Flores F."/>
            <person name="Crespi M."/>
            <person name="Gallardo-Guerrero K."/>
            <person name="Delaux P.-M."/>
            <person name="Salse J."/>
            <person name="Berges H."/>
            <person name="Guyot R."/>
            <person name="Gouzy J."/>
            <person name="Peret B."/>
        </authorList>
    </citation>
    <scope>NUCLEOTIDE SEQUENCE [LARGE SCALE GENOMIC DNA]</scope>
    <source>
        <strain evidence="12">cv. Amiga</strain>
    </source>
</reference>
<comment type="catalytic activity">
    <reaction evidence="8">
        <text>L-seryl-[protein] + ATP = O-phospho-L-seryl-[protein] + ADP + H(+)</text>
        <dbReference type="Rhea" id="RHEA:17989"/>
        <dbReference type="Rhea" id="RHEA-COMP:9863"/>
        <dbReference type="Rhea" id="RHEA-COMP:11604"/>
        <dbReference type="ChEBI" id="CHEBI:15378"/>
        <dbReference type="ChEBI" id="CHEBI:29999"/>
        <dbReference type="ChEBI" id="CHEBI:30616"/>
        <dbReference type="ChEBI" id="CHEBI:83421"/>
        <dbReference type="ChEBI" id="CHEBI:456216"/>
        <dbReference type="EC" id="2.7.11.1"/>
    </reaction>
</comment>
<gene>
    <name evidence="11" type="ORF">Lalb_Chr25g0283491</name>
</gene>
<feature type="compositionally biased region" description="Pro residues" evidence="10">
    <location>
        <begin position="1"/>
        <end position="12"/>
    </location>
</feature>
<feature type="compositionally biased region" description="Polar residues" evidence="10">
    <location>
        <begin position="80"/>
        <end position="100"/>
    </location>
</feature>
<evidence type="ECO:0000256" key="2">
    <source>
        <dbReference type="ARBA" id="ARBA00022527"/>
    </source>
</evidence>
<name>A0A6A4ML04_LUPAL</name>
<proteinExistence type="predicted"/>
<accession>A0A6A4ML04</accession>
<feature type="coiled-coil region" evidence="9">
    <location>
        <begin position="163"/>
        <end position="218"/>
    </location>
</feature>
<comment type="catalytic activity">
    <reaction evidence="7">
        <text>L-threonyl-[protein] + ATP = O-phospho-L-threonyl-[protein] + ADP + H(+)</text>
        <dbReference type="Rhea" id="RHEA:46608"/>
        <dbReference type="Rhea" id="RHEA-COMP:11060"/>
        <dbReference type="Rhea" id="RHEA-COMP:11605"/>
        <dbReference type="ChEBI" id="CHEBI:15378"/>
        <dbReference type="ChEBI" id="CHEBI:30013"/>
        <dbReference type="ChEBI" id="CHEBI:30616"/>
        <dbReference type="ChEBI" id="CHEBI:61977"/>
        <dbReference type="ChEBI" id="CHEBI:456216"/>
        <dbReference type="EC" id="2.7.11.1"/>
    </reaction>
</comment>
<feature type="compositionally biased region" description="Polar residues" evidence="10">
    <location>
        <begin position="280"/>
        <end position="292"/>
    </location>
</feature>
<keyword evidence="9" id="KW-0175">Coiled coil</keyword>
<keyword evidence="4" id="KW-0547">Nucleotide-binding</keyword>
<organism evidence="11 12">
    <name type="scientific">Lupinus albus</name>
    <name type="common">White lupine</name>
    <name type="synonym">Lupinus termis</name>
    <dbReference type="NCBI Taxonomy" id="3870"/>
    <lineage>
        <taxon>Eukaryota</taxon>
        <taxon>Viridiplantae</taxon>
        <taxon>Streptophyta</taxon>
        <taxon>Embryophyta</taxon>
        <taxon>Tracheophyta</taxon>
        <taxon>Spermatophyta</taxon>
        <taxon>Magnoliopsida</taxon>
        <taxon>eudicotyledons</taxon>
        <taxon>Gunneridae</taxon>
        <taxon>Pentapetalae</taxon>
        <taxon>rosids</taxon>
        <taxon>fabids</taxon>
        <taxon>Fabales</taxon>
        <taxon>Fabaceae</taxon>
        <taxon>Papilionoideae</taxon>
        <taxon>50 kb inversion clade</taxon>
        <taxon>genistoids sensu lato</taxon>
        <taxon>core genistoids</taxon>
        <taxon>Genisteae</taxon>
        <taxon>Lupinus</taxon>
    </lineage>
</organism>
<feature type="region of interest" description="Disordered" evidence="10">
    <location>
        <begin position="1"/>
        <end position="117"/>
    </location>
</feature>
<dbReference type="AlphaFoldDB" id="A0A6A4ML04"/>
<feature type="compositionally biased region" description="Basic and acidic residues" evidence="10">
    <location>
        <begin position="42"/>
        <end position="77"/>
    </location>
</feature>
<sequence length="363" mass="39828">MPRRSPPPPPSSGEPRNISLPSPASTVGGSGGALGAFWSSQHAKDSLVPEENSKPVFDEEQSSHHISLKHDTIRPDNDPLSMNVTSANRVVSTHTHTAKSSIHGKPHNSNTGSSKDIEINFFQRKDHTSERRRSSVENTTTFQDQTFNSFVADFDTSKINSGFGNKSEKEEVLEAELEKLKEQLKEAKLEKAEITSKYEKLSSICRSQRQELQDLKQALAAKTPSPSKEGLRTSPGIGSPASVREKIGGTVREYQQDKTEWKTPSSEPKLWKAFPDEPQKLNSLSADNTSKSVRTRNGQHNKQAAQLATDFDTWGFGTDNFTAVDAGSPQMLRPSEGSNLEGFSEAKAFENKSTSQPAGWAGF</sequence>
<evidence type="ECO:0000256" key="4">
    <source>
        <dbReference type="ARBA" id="ARBA00022741"/>
    </source>
</evidence>
<dbReference type="OrthoDB" id="1672583at2759"/>
<dbReference type="PANTHER" id="PTHR22967:SF57">
    <property type="entry name" value="AUXILIN, ISOFORM A-RELATED"/>
    <property type="match status" value="1"/>
</dbReference>
<keyword evidence="2" id="KW-0723">Serine/threonine-protein kinase</keyword>
<evidence type="ECO:0000256" key="9">
    <source>
        <dbReference type="SAM" id="Coils"/>
    </source>
</evidence>
<dbReference type="EC" id="2.7.11.1" evidence="1"/>
<keyword evidence="12" id="KW-1185">Reference proteome</keyword>
<evidence type="ECO:0000256" key="7">
    <source>
        <dbReference type="ARBA" id="ARBA00047899"/>
    </source>
</evidence>
<protein>
    <recommendedName>
        <fullName evidence="1">non-specific serine/threonine protein kinase</fullName>
        <ecNumber evidence="1">2.7.11.1</ecNumber>
    </recommendedName>
</protein>
<dbReference type="PANTHER" id="PTHR22967">
    <property type="entry name" value="SERINE/THREONINE PROTEIN KINASE"/>
    <property type="match status" value="1"/>
</dbReference>
<keyword evidence="6" id="KW-0067">ATP-binding</keyword>
<evidence type="ECO:0000256" key="10">
    <source>
        <dbReference type="SAM" id="MobiDB-lite"/>
    </source>
</evidence>
<evidence type="ECO:0000256" key="8">
    <source>
        <dbReference type="ARBA" id="ARBA00048679"/>
    </source>
</evidence>
<comment type="caution">
    <text evidence="11">The sequence shown here is derived from an EMBL/GenBank/DDBJ whole genome shotgun (WGS) entry which is preliminary data.</text>
</comment>
<dbReference type="GO" id="GO:0005737">
    <property type="term" value="C:cytoplasm"/>
    <property type="evidence" value="ECO:0007669"/>
    <property type="project" value="TreeGrafter"/>
</dbReference>
<evidence type="ECO:0000256" key="1">
    <source>
        <dbReference type="ARBA" id="ARBA00012513"/>
    </source>
</evidence>
<feature type="region of interest" description="Disordered" evidence="10">
    <location>
        <begin position="219"/>
        <end position="302"/>
    </location>
</feature>
<dbReference type="Proteomes" id="UP000447434">
    <property type="component" value="Chromosome 25"/>
</dbReference>
<evidence type="ECO:0000256" key="6">
    <source>
        <dbReference type="ARBA" id="ARBA00022840"/>
    </source>
</evidence>
<evidence type="ECO:0000256" key="5">
    <source>
        <dbReference type="ARBA" id="ARBA00022777"/>
    </source>
</evidence>
<dbReference type="GO" id="GO:0005524">
    <property type="term" value="F:ATP binding"/>
    <property type="evidence" value="ECO:0007669"/>
    <property type="project" value="UniProtKB-KW"/>
</dbReference>